<dbReference type="AlphaFoldDB" id="A0AAD0WCX5"/>
<evidence type="ECO:0000256" key="2">
    <source>
        <dbReference type="RuleBase" id="RU003875"/>
    </source>
</evidence>
<dbReference type="CDD" id="cd01043">
    <property type="entry name" value="DPS"/>
    <property type="match status" value="1"/>
</dbReference>
<dbReference type="InterPro" id="IPR023188">
    <property type="entry name" value="DPS_DNA-bd_CS"/>
</dbReference>
<dbReference type="InterPro" id="IPR009078">
    <property type="entry name" value="Ferritin-like_SF"/>
</dbReference>
<sequence>MSNTSSKVAEFTAPGVNNQSAADTIAILDQRMVALIDLHLTLKHIHWNVVGPNFIGVHEMLDPQVSAVQEMTDTIAERIATMGGVPVGTPQSIVDRRNWKDYSIGKGLVTDHLSALDKVYNGVNKDHRQAIEKLAELDPVSEDMITGQLADLEQFQWFVRAHIESSTGELKS</sequence>
<dbReference type="Gene3D" id="1.20.1260.10">
    <property type="match status" value="1"/>
</dbReference>
<reference evidence="4 7" key="2">
    <citation type="submission" date="2018-08" db="EMBL/GenBank/DDBJ databases">
        <title>Draft genome sequence of Pseudoalteromonas donghaensis HJ51.</title>
        <authorList>
            <person name="Oh J."/>
            <person name="Roh D."/>
        </authorList>
    </citation>
    <scope>NUCLEOTIDE SEQUENCE [LARGE SCALE GENOMIC DNA]</scope>
    <source>
        <strain evidence="4 7">HJ51</strain>
    </source>
</reference>
<dbReference type="NCBIfam" id="NF006975">
    <property type="entry name" value="PRK09448.1"/>
    <property type="match status" value="1"/>
</dbReference>
<dbReference type="SUPFAM" id="SSF47240">
    <property type="entry name" value="Ferritin-like"/>
    <property type="match status" value="1"/>
</dbReference>
<accession>A0AAD0WCX5</accession>
<dbReference type="PANTHER" id="PTHR42932">
    <property type="entry name" value="GENERAL STRESS PROTEIN 20U"/>
    <property type="match status" value="1"/>
</dbReference>
<evidence type="ECO:0000313" key="5">
    <source>
        <dbReference type="EMBL" id="SFT69016.1"/>
    </source>
</evidence>
<keyword evidence="5" id="KW-0238">DNA-binding</keyword>
<dbReference type="GeneID" id="99506136"/>
<name>A0AAD0WCX5_9GAMM</name>
<dbReference type="PROSITE" id="PS00818">
    <property type="entry name" value="DPS_1"/>
    <property type="match status" value="1"/>
</dbReference>
<dbReference type="KEGG" id="pdj:D0907_11720"/>
<evidence type="ECO:0000313" key="4">
    <source>
        <dbReference type="EMBL" id="AXV65887.1"/>
    </source>
</evidence>
<feature type="domain" description="Ferritin/DPS" evidence="3">
    <location>
        <begin position="25"/>
        <end position="164"/>
    </location>
</feature>
<dbReference type="GO" id="GO:0008199">
    <property type="term" value="F:ferric iron binding"/>
    <property type="evidence" value="ECO:0007669"/>
    <property type="project" value="InterPro"/>
</dbReference>
<evidence type="ECO:0000313" key="7">
    <source>
        <dbReference type="Proteomes" id="UP000264605"/>
    </source>
</evidence>
<evidence type="ECO:0000313" key="6">
    <source>
        <dbReference type="Proteomes" id="UP000183805"/>
    </source>
</evidence>
<dbReference type="PRINTS" id="PR01346">
    <property type="entry name" value="HELNAPAPROT"/>
</dbReference>
<dbReference type="RefSeq" id="WP_036966733.1">
    <property type="nucleotide sequence ID" value="NZ_CP032090.1"/>
</dbReference>
<dbReference type="PIRSF" id="PIRSF005900">
    <property type="entry name" value="Dps"/>
    <property type="match status" value="1"/>
</dbReference>
<evidence type="ECO:0000259" key="3">
    <source>
        <dbReference type="Pfam" id="PF00210"/>
    </source>
</evidence>
<dbReference type="InterPro" id="IPR008331">
    <property type="entry name" value="Ferritin_DPS_dom"/>
</dbReference>
<dbReference type="Pfam" id="PF00210">
    <property type="entry name" value="Ferritin"/>
    <property type="match status" value="1"/>
</dbReference>
<dbReference type="EMBL" id="FPAZ01000007">
    <property type="protein sequence ID" value="SFT69016.1"/>
    <property type="molecule type" value="Genomic_DNA"/>
</dbReference>
<dbReference type="GO" id="GO:0003677">
    <property type="term" value="F:DNA binding"/>
    <property type="evidence" value="ECO:0007669"/>
    <property type="project" value="UniProtKB-KW"/>
</dbReference>
<dbReference type="InterPro" id="IPR002177">
    <property type="entry name" value="DPS_DNA-bd"/>
</dbReference>
<dbReference type="InterPro" id="IPR012347">
    <property type="entry name" value="Ferritin-like"/>
</dbReference>
<comment type="similarity">
    <text evidence="1 2">Belongs to the Dps family.</text>
</comment>
<evidence type="ECO:0000256" key="1">
    <source>
        <dbReference type="ARBA" id="ARBA00009497"/>
    </source>
</evidence>
<dbReference type="Proteomes" id="UP000264605">
    <property type="component" value="Chromosome"/>
</dbReference>
<protein>
    <submittedName>
        <fullName evidence="4">DNA starvation/stationary phase protection protein Dps</fullName>
    </submittedName>
    <submittedName>
        <fullName evidence="5">Starvation-inducible DNA-binding protein</fullName>
    </submittedName>
</protein>
<dbReference type="PANTHER" id="PTHR42932:SF3">
    <property type="entry name" value="DNA PROTECTION DURING STARVATION PROTEIN"/>
    <property type="match status" value="1"/>
</dbReference>
<organism evidence="4 7">
    <name type="scientific">Pseudoalteromonas lipolytica</name>
    <dbReference type="NCBI Taxonomy" id="570156"/>
    <lineage>
        <taxon>Bacteria</taxon>
        <taxon>Pseudomonadati</taxon>
        <taxon>Pseudomonadota</taxon>
        <taxon>Gammaproteobacteria</taxon>
        <taxon>Alteromonadales</taxon>
        <taxon>Pseudoalteromonadaceae</taxon>
        <taxon>Pseudoalteromonas</taxon>
    </lineage>
</organism>
<gene>
    <name evidence="4" type="ORF">D0907_11720</name>
    <name evidence="5" type="ORF">SAMN04487854_10779</name>
</gene>
<reference evidence="5 6" key="1">
    <citation type="submission" date="2016-10" db="EMBL/GenBank/DDBJ databases">
        <authorList>
            <person name="Varghese N."/>
            <person name="Submissions S."/>
        </authorList>
    </citation>
    <scope>NUCLEOTIDE SEQUENCE [LARGE SCALE GENOMIC DNA]</scope>
    <source>
        <strain evidence="5 6">CGMCC 1.8499</strain>
    </source>
</reference>
<proteinExistence type="inferred from homology"/>
<dbReference type="EMBL" id="CP032090">
    <property type="protein sequence ID" value="AXV65887.1"/>
    <property type="molecule type" value="Genomic_DNA"/>
</dbReference>
<keyword evidence="6" id="KW-1185">Reference proteome</keyword>
<dbReference type="GO" id="GO:0016722">
    <property type="term" value="F:oxidoreductase activity, acting on metal ions"/>
    <property type="evidence" value="ECO:0007669"/>
    <property type="project" value="InterPro"/>
</dbReference>
<dbReference type="Proteomes" id="UP000183805">
    <property type="component" value="Unassembled WGS sequence"/>
</dbReference>